<sequence>MELNPPTGFGALHWDVVLRLLGAAVAGLLIGIDREAKGHGPGMRTHAILCFAASLVTVSALALYYQLGGTQSQADPLRVIEGTAAMAGVIAGALIVFSRGEIKNLTTAAHIWLAAVIGIAFGAGLYPIAVIGTVVSVVLLTVFQRIEKEAFDETDGRDGKD</sequence>
<keyword evidence="4 7" id="KW-0812">Transmembrane</keyword>
<accession>A0A9X2KN13</accession>
<evidence type="ECO:0000256" key="2">
    <source>
        <dbReference type="ARBA" id="ARBA00009298"/>
    </source>
</evidence>
<evidence type="ECO:0000256" key="7">
    <source>
        <dbReference type="RuleBase" id="RU365041"/>
    </source>
</evidence>
<keyword evidence="3" id="KW-1003">Cell membrane</keyword>
<dbReference type="PANTHER" id="PTHR33778">
    <property type="entry name" value="PROTEIN MGTC"/>
    <property type="match status" value="1"/>
</dbReference>
<organism evidence="9 10">
    <name type="scientific">Sphingomonas tagetis</name>
    <dbReference type="NCBI Taxonomy" id="2949092"/>
    <lineage>
        <taxon>Bacteria</taxon>
        <taxon>Pseudomonadati</taxon>
        <taxon>Pseudomonadota</taxon>
        <taxon>Alphaproteobacteria</taxon>
        <taxon>Sphingomonadales</taxon>
        <taxon>Sphingomonadaceae</taxon>
        <taxon>Sphingomonas</taxon>
    </lineage>
</organism>
<gene>
    <name evidence="9" type="ORF">M9978_16730</name>
</gene>
<dbReference type="InterPro" id="IPR003416">
    <property type="entry name" value="MgtC/SapB/SrpB/YhiD_fam"/>
</dbReference>
<evidence type="ECO:0000256" key="5">
    <source>
        <dbReference type="ARBA" id="ARBA00022989"/>
    </source>
</evidence>
<keyword evidence="7" id="KW-0997">Cell inner membrane</keyword>
<feature type="transmembrane region" description="Helical" evidence="7">
    <location>
        <begin position="12"/>
        <end position="32"/>
    </location>
</feature>
<keyword evidence="10" id="KW-1185">Reference proteome</keyword>
<keyword evidence="5 7" id="KW-1133">Transmembrane helix</keyword>
<evidence type="ECO:0000256" key="6">
    <source>
        <dbReference type="ARBA" id="ARBA00023136"/>
    </source>
</evidence>
<evidence type="ECO:0000313" key="9">
    <source>
        <dbReference type="EMBL" id="MCP3732071.1"/>
    </source>
</evidence>
<dbReference type="PRINTS" id="PR01837">
    <property type="entry name" value="MGTCSAPBPROT"/>
</dbReference>
<dbReference type="Proteomes" id="UP001139451">
    <property type="component" value="Unassembled WGS sequence"/>
</dbReference>
<comment type="similarity">
    <text evidence="2 7">Belongs to the MgtC/SapB family.</text>
</comment>
<dbReference type="EMBL" id="JAMLDX010000014">
    <property type="protein sequence ID" value="MCP3732071.1"/>
    <property type="molecule type" value="Genomic_DNA"/>
</dbReference>
<protein>
    <recommendedName>
        <fullName evidence="7">Protein MgtC</fullName>
    </recommendedName>
</protein>
<evidence type="ECO:0000256" key="1">
    <source>
        <dbReference type="ARBA" id="ARBA00004651"/>
    </source>
</evidence>
<keyword evidence="6 7" id="KW-0472">Membrane</keyword>
<name>A0A9X2KN13_9SPHN</name>
<reference evidence="9" key="1">
    <citation type="submission" date="2022-05" db="EMBL/GenBank/DDBJ databases">
        <title>Sphingomonas sp. strain MG17 Genome sequencing and assembly.</title>
        <authorList>
            <person name="Kim I."/>
        </authorList>
    </citation>
    <scope>NUCLEOTIDE SEQUENCE</scope>
    <source>
        <strain evidence="9">MG17</strain>
    </source>
</reference>
<dbReference type="AlphaFoldDB" id="A0A9X2KN13"/>
<evidence type="ECO:0000256" key="3">
    <source>
        <dbReference type="ARBA" id="ARBA00022475"/>
    </source>
</evidence>
<feature type="transmembrane region" description="Helical" evidence="7">
    <location>
        <begin position="110"/>
        <end position="143"/>
    </location>
</feature>
<dbReference type="PANTHER" id="PTHR33778:SF1">
    <property type="entry name" value="MAGNESIUM TRANSPORTER YHID-RELATED"/>
    <property type="match status" value="1"/>
</dbReference>
<dbReference type="GO" id="GO:0005886">
    <property type="term" value="C:plasma membrane"/>
    <property type="evidence" value="ECO:0007669"/>
    <property type="project" value="UniProtKB-SubCell"/>
</dbReference>
<comment type="caution">
    <text evidence="9">The sequence shown here is derived from an EMBL/GenBank/DDBJ whole genome shotgun (WGS) entry which is preliminary data.</text>
</comment>
<feature type="domain" description="MgtC/SapB/SrpB/YhiD N-terminal" evidence="8">
    <location>
        <begin position="20"/>
        <end position="148"/>
    </location>
</feature>
<dbReference type="InterPro" id="IPR049177">
    <property type="entry name" value="MgtC_SapB_SrpB_YhiD_N"/>
</dbReference>
<dbReference type="Pfam" id="PF02308">
    <property type="entry name" value="MgtC"/>
    <property type="match status" value="1"/>
</dbReference>
<comment type="subcellular location">
    <subcellularLocation>
        <location evidence="7">Cell inner membrane</location>
        <topology evidence="7">Multi-pass membrane protein</topology>
    </subcellularLocation>
    <subcellularLocation>
        <location evidence="1">Cell membrane</location>
        <topology evidence="1">Multi-pass membrane protein</topology>
    </subcellularLocation>
</comment>
<dbReference type="RefSeq" id="WP_254295188.1">
    <property type="nucleotide sequence ID" value="NZ_JAMLDX010000014.1"/>
</dbReference>
<proteinExistence type="inferred from homology"/>
<evidence type="ECO:0000256" key="4">
    <source>
        <dbReference type="ARBA" id="ARBA00022692"/>
    </source>
</evidence>
<evidence type="ECO:0000313" key="10">
    <source>
        <dbReference type="Proteomes" id="UP001139451"/>
    </source>
</evidence>
<feature type="transmembrane region" description="Helical" evidence="7">
    <location>
        <begin position="44"/>
        <end position="67"/>
    </location>
</feature>
<feature type="transmembrane region" description="Helical" evidence="7">
    <location>
        <begin position="79"/>
        <end position="98"/>
    </location>
</feature>
<evidence type="ECO:0000259" key="8">
    <source>
        <dbReference type="Pfam" id="PF02308"/>
    </source>
</evidence>